<reference evidence="2" key="1">
    <citation type="journal article" date="2022" name="bioRxiv">
        <title>Sequencing and chromosome-scale assembly of the giantPleurodeles waltlgenome.</title>
        <authorList>
            <person name="Brown T."/>
            <person name="Elewa A."/>
            <person name="Iarovenko S."/>
            <person name="Subramanian E."/>
            <person name="Araus A.J."/>
            <person name="Petzold A."/>
            <person name="Susuki M."/>
            <person name="Suzuki K.-i.T."/>
            <person name="Hayashi T."/>
            <person name="Toyoda A."/>
            <person name="Oliveira C."/>
            <person name="Osipova E."/>
            <person name="Leigh N.D."/>
            <person name="Simon A."/>
            <person name="Yun M.H."/>
        </authorList>
    </citation>
    <scope>NUCLEOTIDE SEQUENCE</scope>
    <source>
        <strain evidence="2">20211129_DDA</strain>
        <tissue evidence="2">Liver</tissue>
    </source>
</reference>
<evidence type="ECO:0000313" key="2">
    <source>
        <dbReference type="EMBL" id="KAJ1152673.1"/>
    </source>
</evidence>
<evidence type="ECO:0000256" key="1">
    <source>
        <dbReference type="SAM" id="MobiDB-lite"/>
    </source>
</evidence>
<dbReference type="EMBL" id="JANPWB010000009">
    <property type="protein sequence ID" value="KAJ1152673.1"/>
    <property type="molecule type" value="Genomic_DNA"/>
</dbReference>
<protein>
    <submittedName>
        <fullName evidence="2">Uncharacterized protein</fullName>
    </submittedName>
</protein>
<name>A0AAV7RP40_PLEWA</name>
<organism evidence="2 3">
    <name type="scientific">Pleurodeles waltl</name>
    <name type="common">Iberian ribbed newt</name>
    <dbReference type="NCBI Taxonomy" id="8319"/>
    <lineage>
        <taxon>Eukaryota</taxon>
        <taxon>Metazoa</taxon>
        <taxon>Chordata</taxon>
        <taxon>Craniata</taxon>
        <taxon>Vertebrata</taxon>
        <taxon>Euteleostomi</taxon>
        <taxon>Amphibia</taxon>
        <taxon>Batrachia</taxon>
        <taxon>Caudata</taxon>
        <taxon>Salamandroidea</taxon>
        <taxon>Salamandridae</taxon>
        <taxon>Pleurodelinae</taxon>
        <taxon>Pleurodeles</taxon>
    </lineage>
</organism>
<dbReference type="AlphaFoldDB" id="A0AAV7RP40"/>
<feature type="compositionally biased region" description="Low complexity" evidence="1">
    <location>
        <begin position="79"/>
        <end position="96"/>
    </location>
</feature>
<feature type="region of interest" description="Disordered" evidence="1">
    <location>
        <begin position="57"/>
        <end position="136"/>
    </location>
</feature>
<keyword evidence="3" id="KW-1185">Reference proteome</keyword>
<dbReference type="Proteomes" id="UP001066276">
    <property type="component" value="Chromosome 5"/>
</dbReference>
<sequence length="136" mass="14274">MGARQQGPQPLSGPRTLRGPAHGRLREGHRPAAPSPKTHVGAPLSFKALGRLRAEAHGAVQPLRGPGCAPRPRNHSAPRSEGPPGKGPSRGPGRLSCRSAAPPQLRGRTLLSPRERRSPNQGGRRAAGIPRGCFTI</sequence>
<comment type="caution">
    <text evidence="2">The sequence shown here is derived from an EMBL/GenBank/DDBJ whole genome shotgun (WGS) entry which is preliminary data.</text>
</comment>
<gene>
    <name evidence="2" type="ORF">NDU88_005448</name>
</gene>
<accession>A0AAV7RP40</accession>
<evidence type="ECO:0000313" key="3">
    <source>
        <dbReference type="Proteomes" id="UP001066276"/>
    </source>
</evidence>
<feature type="region of interest" description="Disordered" evidence="1">
    <location>
        <begin position="1"/>
        <end position="44"/>
    </location>
</feature>
<proteinExistence type="predicted"/>